<dbReference type="Proteomes" id="UP000076871">
    <property type="component" value="Unassembled WGS sequence"/>
</dbReference>
<dbReference type="InParanoid" id="A0A165EF38"/>
<reference evidence="1 2" key="1">
    <citation type="journal article" date="2016" name="Mol. Biol. Evol.">
        <title>Comparative Genomics of Early-Diverging Mushroom-Forming Fungi Provides Insights into the Origins of Lignocellulose Decay Capabilities.</title>
        <authorList>
            <person name="Nagy L.G."/>
            <person name="Riley R."/>
            <person name="Tritt A."/>
            <person name="Adam C."/>
            <person name="Daum C."/>
            <person name="Floudas D."/>
            <person name="Sun H."/>
            <person name="Yadav J.S."/>
            <person name="Pangilinan J."/>
            <person name="Larsson K.H."/>
            <person name="Matsuura K."/>
            <person name="Barry K."/>
            <person name="Labutti K."/>
            <person name="Kuo R."/>
            <person name="Ohm R.A."/>
            <person name="Bhattacharya S.S."/>
            <person name="Shirouzu T."/>
            <person name="Yoshinaga Y."/>
            <person name="Martin F.M."/>
            <person name="Grigoriev I.V."/>
            <person name="Hibbett D.S."/>
        </authorList>
    </citation>
    <scope>NUCLEOTIDE SEQUENCE [LARGE SCALE GENOMIC DNA]</scope>
    <source>
        <strain evidence="1 2">93-53</strain>
    </source>
</reference>
<accession>A0A165EF38</accession>
<protein>
    <submittedName>
        <fullName evidence="1">Uncharacterized protein</fullName>
    </submittedName>
</protein>
<gene>
    <name evidence="1" type="ORF">LAESUDRAFT_143088</name>
</gene>
<organism evidence="1 2">
    <name type="scientific">Laetiporus sulphureus 93-53</name>
    <dbReference type="NCBI Taxonomy" id="1314785"/>
    <lineage>
        <taxon>Eukaryota</taxon>
        <taxon>Fungi</taxon>
        <taxon>Dikarya</taxon>
        <taxon>Basidiomycota</taxon>
        <taxon>Agaricomycotina</taxon>
        <taxon>Agaricomycetes</taxon>
        <taxon>Polyporales</taxon>
        <taxon>Laetiporus</taxon>
    </lineage>
</organism>
<keyword evidence="2" id="KW-1185">Reference proteome</keyword>
<evidence type="ECO:0000313" key="2">
    <source>
        <dbReference type="Proteomes" id="UP000076871"/>
    </source>
</evidence>
<dbReference type="EMBL" id="KV427622">
    <property type="protein sequence ID" value="KZT06919.1"/>
    <property type="molecule type" value="Genomic_DNA"/>
</dbReference>
<sequence length="123" mass="14080">MQRPPHAIGLMWHVHGEMRLSRFTRNWLLRVTGRSFARVPLLAKIMFGHLNLHCSCSTNPVRRKRTSVLTQACVPQCEHRRVGSGFLGLGSSVLMIWQLDRACGLVFCCRLKPISIFRNVLQL</sequence>
<dbReference type="GeneID" id="63818361"/>
<dbReference type="RefSeq" id="XP_040764659.1">
    <property type="nucleotide sequence ID" value="XM_040901329.1"/>
</dbReference>
<proteinExistence type="predicted"/>
<name>A0A165EF38_9APHY</name>
<evidence type="ECO:0000313" key="1">
    <source>
        <dbReference type="EMBL" id="KZT06919.1"/>
    </source>
</evidence>
<dbReference type="AlphaFoldDB" id="A0A165EF38"/>